<reference evidence="1" key="1">
    <citation type="submission" date="2022-05" db="EMBL/GenBank/DDBJ databases">
        <title>Comparative Genomics of Spacecraft Associated Microbes.</title>
        <authorList>
            <person name="Tran M.T."/>
            <person name="Wright A."/>
            <person name="Seuylemezian A."/>
            <person name="Eisen J."/>
            <person name="Coil D."/>
        </authorList>
    </citation>
    <scope>NUCLEOTIDE SEQUENCE</scope>
    <source>
        <strain evidence="1">FAIRING 10M-2.2</strain>
    </source>
</reference>
<protein>
    <submittedName>
        <fullName evidence="1">Restriction endonuclease</fullName>
    </submittedName>
</protein>
<accession>A0ACC6AAB6</accession>
<comment type="caution">
    <text evidence="1">The sequence shown here is derived from an EMBL/GenBank/DDBJ whole genome shotgun (WGS) entry which is preliminary data.</text>
</comment>
<keyword evidence="1" id="KW-0378">Hydrolase</keyword>
<gene>
    <name evidence="1" type="ORF">M3215_16070</name>
</gene>
<dbReference type="EMBL" id="JAMBOP010000021">
    <property type="protein sequence ID" value="MCM3737273.1"/>
    <property type="molecule type" value="Genomic_DNA"/>
</dbReference>
<keyword evidence="1" id="KW-0255">Endonuclease</keyword>
<evidence type="ECO:0000313" key="1">
    <source>
        <dbReference type="EMBL" id="MCM3737273.1"/>
    </source>
</evidence>
<proteinExistence type="predicted"/>
<organism evidence="1 2">
    <name type="scientific">Bacillus cytotoxicus</name>
    <dbReference type="NCBI Taxonomy" id="580165"/>
    <lineage>
        <taxon>Bacteria</taxon>
        <taxon>Bacillati</taxon>
        <taxon>Bacillota</taxon>
        <taxon>Bacilli</taxon>
        <taxon>Bacillales</taxon>
        <taxon>Bacillaceae</taxon>
        <taxon>Bacillus</taxon>
        <taxon>Bacillus cereus group</taxon>
    </lineage>
</organism>
<sequence>MKLFGSLFCVTKLVGAKAFYKADETWVVTNSKFTPAARKLASANRVVLIDRERLIQLSVRVNKRKVKATV</sequence>
<dbReference type="Proteomes" id="UP001202289">
    <property type="component" value="Unassembled WGS sequence"/>
</dbReference>
<keyword evidence="1" id="KW-0540">Nuclease</keyword>
<keyword evidence="2" id="KW-1185">Reference proteome</keyword>
<evidence type="ECO:0000313" key="2">
    <source>
        <dbReference type="Proteomes" id="UP001202289"/>
    </source>
</evidence>
<name>A0ACC6AAB6_9BACI</name>